<keyword evidence="2" id="KW-1185">Reference proteome</keyword>
<reference key="2">
    <citation type="submission" date="2011-03" db="EMBL/GenBank/DDBJ databases">
        <title>Complete genome sequence of the thermoacidophilic crenarchaeon Thermoproteus uzoniensis 768-20.</title>
        <authorList>
            <person name="Mardanov A.V."/>
            <person name="Gumerov V.M."/>
            <person name="Beletsky A.V."/>
            <person name="Prokofeva M.I."/>
            <person name="Bonch-Osmolovskaya E.A."/>
            <person name="Ravin N.V."/>
            <person name="Skryabin K.G."/>
        </authorList>
    </citation>
    <scope>NUCLEOTIDE SEQUENCE</scope>
    <source>
        <strain>768-20</strain>
    </source>
</reference>
<evidence type="ECO:0000313" key="2">
    <source>
        <dbReference type="Proteomes" id="UP000008138"/>
    </source>
</evidence>
<dbReference type="STRING" id="999630.TUZN_1277"/>
<dbReference type="GeneID" id="10360804"/>
<name>F2L0T8_THEU7</name>
<dbReference type="Proteomes" id="UP000008138">
    <property type="component" value="Chromosome"/>
</dbReference>
<dbReference type="EMBL" id="CP002590">
    <property type="protein sequence ID" value="AEA12753.1"/>
    <property type="molecule type" value="Genomic_DNA"/>
</dbReference>
<proteinExistence type="predicted"/>
<evidence type="ECO:0000313" key="1">
    <source>
        <dbReference type="EMBL" id="AEA12753.1"/>
    </source>
</evidence>
<dbReference type="HOGENOM" id="CLU_2140298_0_0_2"/>
<evidence type="ECO:0008006" key="3">
    <source>
        <dbReference type="Google" id="ProtNLM"/>
    </source>
</evidence>
<accession>F2L0T8</accession>
<dbReference type="eggNOG" id="arCOG07017">
    <property type="taxonomic scope" value="Archaea"/>
</dbReference>
<dbReference type="RefSeq" id="WP_013680089.1">
    <property type="nucleotide sequence ID" value="NC_015315.1"/>
</dbReference>
<dbReference type="KEGG" id="tuz:TUZN_1277"/>
<protein>
    <recommendedName>
        <fullName evidence="3">Glutaredoxin</fullName>
    </recommendedName>
</protein>
<dbReference type="OrthoDB" id="28349at2157"/>
<dbReference type="AlphaFoldDB" id="F2L0T8"/>
<gene>
    <name evidence="1" type="ordered locus">TUZN_1277</name>
</gene>
<sequence length="109" mass="11919">MLEVVAFVPAKVGICRTCDEVAKAFKIDLTEDLLEEPQDDLAALMAALGMLGDVPVRFTSPISLRGLYLMIKHRSGRVPLVIVNGRLIHSGPVRNPRSLAERIKLSLGK</sequence>
<organism evidence="1 2">
    <name type="scientific">Thermoproteus uzoniensis (strain 768-20)</name>
    <dbReference type="NCBI Taxonomy" id="999630"/>
    <lineage>
        <taxon>Archaea</taxon>
        <taxon>Thermoproteota</taxon>
        <taxon>Thermoprotei</taxon>
        <taxon>Thermoproteales</taxon>
        <taxon>Thermoproteaceae</taxon>
        <taxon>Thermoproteus</taxon>
    </lineage>
</organism>
<reference evidence="1 2" key="1">
    <citation type="journal article" date="2011" name="J. Bacteriol.">
        <title>Complete genome sequence of the thermoacidophilic crenarchaeon Thermoproteus uzoniensis 768-20.</title>
        <authorList>
            <person name="Mardanov A.V."/>
            <person name="Gumerov V.M."/>
            <person name="Beletsky A.V."/>
            <person name="Prokofeva M.I."/>
            <person name="Bonch-Osmolovskaya E.A."/>
            <person name="Ravin N.V."/>
            <person name="Skryabin K.G."/>
        </authorList>
    </citation>
    <scope>NUCLEOTIDE SEQUENCE [LARGE SCALE GENOMIC DNA]</scope>
    <source>
        <strain evidence="1 2">768-20</strain>
    </source>
</reference>